<evidence type="ECO:0000313" key="1">
    <source>
        <dbReference type="EMBL" id="GMF45263.1"/>
    </source>
</evidence>
<name>A0A9W6XRJ9_9STRA</name>
<keyword evidence="2" id="KW-1185">Reference proteome</keyword>
<comment type="caution">
    <text evidence="1">The sequence shown here is derived from an EMBL/GenBank/DDBJ whole genome shotgun (WGS) entry which is preliminary data.</text>
</comment>
<proteinExistence type="predicted"/>
<dbReference type="AlphaFoldDB" id="A0A9W6XRJ9"/>
<protein>
    <submittedName>
        <fullName evidence="1">Unnamed protein product</fullName>
    </submittedName>
</protein>
<reference evidence="1" key="1">
    <citation type="submission" date="2023-04" db="EMBL/GenBank/DDBJ databases">
        <title>Phytophthora fragariaefolia NBRC 109709.</title>
        <authorList>
            <person name="Ichikawa N."/>
            <person name="Sato H."/>
            <person name="Tonouchi N."/>
        </authorList>
    </citation>
    <scope>NUCLEOTIDE SEQUENCE</scope>
    <source>
        <strain evidence="1">NBRC 109709</strain>
    </source>
</reference>
<evidence type="ECO:0000313" key="2">
    <source>
        <dbReference type="Proteomes" id="UP001165121"/>
    </source>
</evidence>
<dbReference type="EMBL" id="BSXT01001800">
    <property type="protein sequence ID" value="GMF45263.1"/>
    <property type="molecule type" value="Genomic_DNA"/>
</dbReference>
<dbReference type="OrthoDB" id="113131at2759"/>
<dbReference type="Proteomes" id="UP001165121">
    <property type="component" value="Unassembled WGS sequence"/>
</dbReference>
<accession>A0A9W6XRJ9</accession>
<organism evidence="1 2">
    <name type="scientific">Phytophthora fragariaefolia</name>
    <dbReference type="NCBI Taxonomy" id="1490495"/>
    <lineage>
        <taxon>Eukaryota</taxon>
        <taxon>Sar</taxon>
        <taxon>Stramenopiles</taxon>
        <taxon>Oomycota</taxon>
        <taxon>Peronosporomycetes</taxon>
        <taxon>Peronosporales</taxon>
        <taxon>Peronosporaceae</taxon>
        <taxon>Phytophthora</taxon>
    </lineage>
</organism>
<gene>
    <name evidence="1" type="ORF">Pfra01_001612300</name>
</gene>
<sequence>MASPAKDMAAPAATGKWTVTEELLRKRKNPVTPPTSDDYKDWSLDQLRLECTARRLNVKKNSCKSDRMQLLTAYDSNKSGLSRSDLDRGGSTFWCDVAVAFAASDIEVDSLISDDAVFEDVDPSQVLVHSAAKLQRMWREVSGNFARAEACSKKSGNQSDDFWDFCVGQAGVYYLDRRSGLT</sequence>